<dbReference type="EMBL" id="CXWD01000036">
    <property type="protein sequence ID" value="CTQ77549.1"/>
    <property type="molecule type" value="Genomic_DNA"/>
</dbReference>
<protein>
    <recommendedName>
        <fullName evidence="4">DUF3179 domain-containing protein</fullName>
    </recommendedName>
</protein>
<dbReference type="RefSeq" id="WP_055674089.1">
    <property type="nucleotide sequence ID" value="NZ_CXWD01000036.1"/>
</dbReference>
<feature type="transmembrane region" description="Helical" evidence="1">
    <location>
        <begin position="6"/>
        <end position="24"/>
    </location>
</feature>
<keyword evidence="1" id="KW-0472">Membrane</keyword>
<sequence>MEVLGILVFYLGLITSLGIGIIYFRDLGDVSQMVLKVKRANMVRFIRNEGRFVAAGLSGAAVMTIAHFALGGGPFWLWLIASVLCAVLYGFPAVWVHVGLRNQKNSAKYYSIADAQEWVSPSSPVVVIENNGVARAHPDAQIMRPHLAGNDEGLAGENVVMTYCAMANLGIGYTPEVEGQPLDLKVLAQHGNNLILRDNTTGEPIQQIYGFRERDVDPSADGPVCPARPGLRMKSWPTFRMTFRGFQKAYPSGTVFINKPPSNPLLALFDMVLEMVFSSEIAKQHRIAKPVMDNMTRHDDRLHNKTYVWGVDINGDAACWTDDFVVENGNLVNATVGRQDLVIAWDPKFESLGVWINGTGSPIDEIDFFGNTAKGQLKRASMLKPGMFWHVWAEYYPHTDINRIGKNETAEAAA</sequence>
<dbReference type="InterPro" id="IPR021516">
    <property type="entry name" value="DUF3179"/>
</dbReference>
<keyword evidence="3" id="KW-1185">Reference proteome</keyword>
<proteinExistence type="predicted"/>
<dbReference type="Proteomes" id="UP000053235">
    <property type="component" value="Unassembled WGS sequence"/>
</dbReference>
<feature type="transmembrane region" description="Helical" evidence="1">
    <location>
        <begin position="76"/>
        <end position="98"/>
    </location>
</feature>
<evidence type="ECO:0008006" key="4">
    <source>
        <dbReference type="Google" id="ProtNLM"/>
    </source>
</evidence>
<accession>A0A0M7ARM5</accession>
<dbReference type="STRING" id="388408.LAX5112_04949"/>
<dbReference type="OrthoDB" id="5844941at2"/>
<dbReference type="AlphaFoldDB" id="A0A0M7ARM5"/>
<evidence type="ECO:0000256" key="1">
    <source>
        <dbReference type="SAM" id="Phobius"/>
    </source>
</evidence>
<feature type="transmembrane region" description="Helical" evidence="1">
    <location>
        <begin position="52"/>
        <end position="70"/>
    </location>
</feature>
<keyword evidence="1" id="KW-1133">Transmembrane helix</keyword>
<organism evidence="2 3">
    <name type="scientific">Roseibium alexandrii</name>
    <dbReference type="NCBI Taxonomy" id="388408"/>
    <lineage>
        <taxon>Bacteria</taxon>
        <taxon>Pseudomonadati</taxon>
        <taxon>Pseudomonadota</taxon>
        <taxon>Alphaproteobacteria</taxon>
        <taxon>Hyphomicrobiales</taxon>
        <taxon>Stappiaceae</taxon>
        <taxon>Roseibium</taxon>
    </lineage>
</organism>
<dbReference type="Pfam" id="PF11376">
    <property type="entry name" value="DUF3179"/>
    <property type="match status" value="1"/>
</dbReference>
<keyword evidence="1" id="KW-0812">Transmembrane</keyword>
<evidence type="ECO:0000313" key="3">
    <source>
        <dbReference type="Proteomes" id="UP000053235"/>
    </source>
</evidence>
<gene>
    <name evidence="2" type="ORF">LAX5112_04949</name>
</gene>
<reference evidence="3" key="1">
    <citation type="submission" date="2015-07" db="EMBL/GenBank/DDBJ databases">
        <authorList>
            <person name="Rodrigo-Torres Lidia"/>
            <person name="Arahal R.David."/>
        </authorList>
    </citation>
    <scope>NUCLEOTIDE SEQUENCE [LARGE SCALE GENOMIC DNA]</scope>
    <source>
        <strain evidence="3">CECT 5112</strain>
    </source>
</reference>
<evidence type="ECO:0000313" key="2">
    <source>
        <dbReference type="EMBL" id="CTQ77549.1"/>
    </source>
</evidence>
<name>A0A0M7ARM5_9HYPH</name>